<comment type="similarity">
    <text evidence="2 11">Belongs to the WhiB family.</text>
</comment>
<dbReference type="GO" id="GO:0005737">
    <property type="term" value="C:cytoplasm"/>
    <property type="evidence" value="ECO:0007669"/>
    <property type="project" value="UniProtKB-SubCell"/>
</dbReference>
<dbReference type="GO" id="GO:0045892">
    <property type="term" value="P:negative regulation of DNA-templated transcription"/>
    <property type="evidence" value="ECO:0007669"/>
    <property type="project" value="TreeGrafter"/>
</dbReference>
<evidence type="ECO:0000256" key="1">
    <source>
        <dbReference type="ARBA" id="ARBA00004496"/>
    </source>
</evidence>
<accession>A0A2I2KYX7</accession>
<sequence length="131" mass="14231">MPLWRRTMSAGVPVLPGRDLPPQPFGAGWPAYWRQDAACRDGDPDAFFPPDGRNTKARAAAESRARKICSECPVQRPCLATAIFRQEEHGVWGGLTSDERSSVVPRGRLSAEDALLFADRLLLPSSASIAG</sequence>
<keyword evidence="7 11" id="KW-0805">Transcription regulation</keyword>
<comment type="cofactor">
    <cofactor evidence="11">
        <name>[4Fe-4S] cluster</name>
        <dbReference type="ChEBI" id="CHEBI:49883"/>
    </cofactor>
    <text evidence="11">Binds 1 [4Fe-4S] cluster per subunit. Following nitrosylation of the [4Fe-4S] cluster binds 1 [4Fe-8(NO)] cluster per subunit.</text>
</comment>
<keyword evidence="9 11" id="KW-1015">Disulfide bond</keyword>
<dbReference type="InterPro" id="IPR034768">
    <property type="entry name" value="4FE4S_WBL"/>
</dbReference>
<reference evidence="13 14" key="1">
    <citation type="submission" date="2017-06" db="EMBL/GenBank/DDBJ databases">
        <authorList>
            <person name="Kim H.J."/>
            <person name="Triplett B.A."/>
        </authorList>
    </citation>
    <scope>NUCLEOTIDE SEQUENCE [LARGE SCALE GENOMIC DNA]</scope>
    <source>
        <strain evidence="13">FRACA_ARgP5</strain>
    </source>
</reference>
<gene>
    <name evidence="11 13" type="primary">whiB</name>
    <name evidence="13" type="ORF">FRACA_550026</name>
</gene>
<keyword evidence="10 11" id="KW-0804">Transcription</keyword>
<dbReference type="GO" id="GO:0003677">
    <property type="term" value="F:DNA binding"/>
    <property type="evidence" value="ECO:0007669"/>
    <property type="project" value="UniProtKB-UniRule"/>
</dbReference>
<evidence type="ECO:0000313" key="14">
    <source>
        <dbReference type="Proteomes" id="UP000234331"/>
    </source>
</evidence>
<keyword evidence="11" id="KW-0963">Cytoplasm</keyword>
<keyword evidence="14" id="KW-1185">Reference proteome</keyword>
<dbReference type="GO" id="GO:0051539">
    <property type="term" value="F:4 iron, 4 sulfur cluster binding"/>
    <property type="evidence" value="ECO:0007669"/>
    <property type="project" value="UniProtKB-UniRule"/>
</dbReference>
<evidence type="ECO:0000256" key="6">
    <source>
        <dbReference type="ARBA" id="ARBA00023014"/>
    </source>
</evidence>
<name>A0A2I2KYX7_9ACTN</name>
<evidence type="ECO:0000256" key="11">
    <source>
        <dbReference type="HAMAP-Rule" id="MF_01479"/>
    </source>
</evidence>
<dbReference type="GO" id="GO:0046872">
    <property type="term" value="F:metal ion binding"/>
    <property type="evidence" value="ECO:0007669"/>
    <property type="project" value="UniProtKB-KW"/>
</dbReference>
<keyword evidence="8 11" id="KW-0238">DNA-binding</keyword>
<dbReference type="GO" id="GO:0035731">
    <property type="term" value="F:dinitrosyl-iron complex binding"/>
    <property type="evidence" value="ECO:0007669"/>
    <property type="project" value="UniProtKB-UniRule"/>
</dbReference>
<feature type="binding site" evidence="11">
    <location>
        <position position="39"/>
    </location>
    <ligand>
        <name>[4Fe-4S] cluster</name>
        <dbReference type="ChEBI" id="CHEBI:49883"/>
    </ligand>
</feature>
<keyword evidence="4 11" id="KW-0479">Metal-binding</keyword>
<evidence type="ECO:0000259" key="12">
    <source>
        <dbReference type="PROSITE" id="PS51674"/>
    </source>
</evidence>
<feature type="binding site" evidence="11">
    <location>
        <position position="78"/>
    </location>
    <ligand>
        <name>[4Fe-4S] cluster</name>
        <dbReference type="ChEBI" id="CHEBI:49883"/>
    </ligand>
</feature>
<proteinExistence type="inferred from homology"/>
<comment type="PTM">
    <text evidence="11">Upon Fe-S cluster removal intramolecular disulfide bonds are formed.</text>
</comment>
<feature type="binding site" evidence="11">
    <location>
        <position position="72"/>
    </location>
    <ligand>
        <name>[4Fe-4S] cluster</name>
        <dbReference type="ChEBI" id="CHEBI:49883"/>
    </ligand>
</feature>
<organism evidence="13 14">
    <name type="scientific">Frankia canadensis</name>
    <dbReference type="NCBI Taxonomy" id="1836972"/>
    <lineage>
        <taxon>Bacteria</taxon>
        <taxon>Bacillati</taxon>
        <taxon>Actinomycetota</taxon>
        <taxon>Actinomycetes</taxon>
        <taxon>Frankiales</taxon>
        <taxon>Frankiaceae</taxon>
        <taxon>Frankia</taxon>
    </lineage>
</organism>
<dbReference type="HAMAP" id="MF_01479">
    <property type="entry name" value="WhiB"/>
    <property type="match status" value="1"/>
</dbReference>
<dbReference type="GO" id="GO:0047134">
    <property type="term" value="F:protein-disulfide reductase [NAD(P)H] activity"/>
    <property type="evidence" value="ECO:0007669"/>
    <property type="project" value="TreeGrafter"/>
</dbReference>
<feature type="domain" description="4Fe-4S Wbl-type" evidence="12">
    <location>
        <begin position="38"/>
        <end position="102"/>
    </location>
</feature>
<dbReference type="PROSITE" id="PS51674">
    <property type="entry name" value="4FE4S_WBL"/>
    <property type="match status" value="1"/>
</dbReference>
<feature type="binding site" evidence="11">
    <location>
        <position position="69"/>
    </location>
    <ligand>
        <name>[4Fe-4S] cluster</name>
        <dbReference type="ChEBI" id="CHEBI:49883"/>
    </ligand>
</feature>
<evidence type="ECO:0000256" key="7">
    <source>
        <dbReference type="ARBA" id="ARBA00023015"/>
    </source>
</evidence>
<evidence type="ECO:0000256" key="3">
    <source>
        <dbReference type="ARBA" id="ARBA00022485"/>
    </source>
</evidence>
<comment type="PTM">
    <text evidence="11">The Fe-S cluster can be nitrosylated by nitric oxide (NO).</text>
</comment>
<evidence type="ECO:0000256" key="4">
    <source>
        <dbReference type="ARBA" id="ARBA00022723"/>
    </source>
</evidence>
<evidence type="ECO:0000256" key="2">
    <source>
        <dbReference type="ARBA" id="ARBA00006597"/>
    </source>
</evidence>
<dbReference type="Proteomes" id="UP000234331">
    <property type="component" value="Unassembled WGS sequence"/>
</dbReference>
<evidence type="ECO:0000256" key="8">
    <source>
        <dbReference type="ARBA" id="ARBA00023125"/>
    </source>
</evidence>
<evidence type="ECO:0000256" key="10">
    <source>
        <dbReference type="ARBA" id="ARBA00023163"/>
    </source>
</evidence>
<evidence type="ECO:0000256" key="9">
    <source>
        <dbReference type="ARBA" id="ARBA00023157"/>
    </source>
</evidence>
<protein>
    <recommendedName>
        <fullName evidence="11">Transcriptional regulator WhiB</fullName>
    </recommendedName>
</protein>
<keyword evidence="6 11" id="KW-0411">Iron-sulfur</keyword>
<keyword evidence="5 11" id="KW-0408">Iron</keyword>
<dbReference type="InterPro" id="IPR003482">
    <property type="entry name" value="Whib"/>
</dbReference>
<comment type="subcellular location">
    <subcellularLocation>
        <location evidence="1 11">Cytoplasm</location>
    </subcellularLocation>
</comment>
<comment type="function">
    <text evidence="11">Acts as a transcriptional regulator. Probably redox-responsive. The apo- but not holo-form probably binds DNA.</text>
</comment>
<dbReference type="GO" id="GO:0045454">
    <property type="term" value="P:cell redox homeostasis"/>
    <property type="evidence" value="ECO:0007669"/>
    <property type="project" value="TreeGrafter"/>
</dbReference>
<dbReference type="AlphaFoldDB" id="A0A2I2KYX7"/>
<evidence type="ECO:0000313" key="13">
    <source>
        <dbReference type="EMBL" id="SNQ50871.1"/>
    </source>
</evidence>
<dbReference type="EMBL" id="FZMO01000501">
    <property type="protein sequence ID" value="SNQ50871.1"/>
    <property type="molecule type" value="Genomic_DNA"/>
</dbReference>
<dbReference type="PANTHER" id="PTHR38839">
    <property type="entry name" value="TRANSCRIPTIONAL REGULATOR WHID-RELATED"/>
    <property type="match status" value="1"/>
</dbReference>
<evidence type="ECO:0000256" key="5">
    <source>
        <dbReference type="ARBA" id="ARBA00023004"/>
    </source>
</evidence>
<dbReference type="Pfam" id="PF02467">
    <property type="entry name" value="Whib"/>
    <property type="match status" value="1"/>
</dbReference>
<keyword evidence="3 11" id="KW-0004">4Fe-4S</keyword>